<feature type="transmembrane region" description="Helical" evidence="5">
    <location>
        <begin position="96"/>
        <end position="115"/>
    </location>
</feature>
<dbReference type="EMBL" id="UINC01000022">
    <property type="protein sequence ID" value="SUZ47556.1"/>
    <property type="molecule type" value="Genomic_DNA"/>
</dbReference>
<comment type="subcellular location">
    <subcellularLocation>
        <location evidence="1">Membrane</location>
        <topology evidence="1">Multi-pass membrane protein</topology>
    </subcellularLocation>
</comment>
<dbReference type="InterPro" id="IPR050638">
    <property type="entry name" value="AA-Vitamin_Transporters"/>
</dbReference>
<feature type="domain" description="EamA" evidence="6">
    <location>
        <begin position="156"/>
        <end position="285"/>
    </location>
</feature>
<feature type="transmembrane region" description="Helical" evidence="5">
    <location>
        <begin position="270"/>
        <end position="290"/>
    </location>
</feature>
<dbReference type="PANTHER" id="PTHR32322:SF2">
    <property type="entry name" value="EAMA DOMAIN-CONTAINING PROTEIN"/>
    <property type="match status" value="1"/>
</dbReference>
<feature type="transmembrane region" description="Helical" evidence="5">
    <location>
        <begin position="36"/>
        <end position="57"/>
    </location>
</feature>
<feature type="transmembrane region" description="Helical" evidence="5">
    <location>
        <begin position="122"/>
        <end position="141"/>
    </location>
</feature>
<feature type="transmembrane region" description="Helical" evidence="5">
    <location>
        <begin position="213"/>
        <end position="233"/>
    </location>
</feature>
<proteinExistence type="predicted"/>
<feature type="transmembrane region" description="Helical" evidence="5">
    <location>
        <begin position="12"/>
        <end position="30"/>
    </location>
</feature>
<name>A0A381MZ12_9ZZZZ</name>
<keyword evidence="3 5" id="KW-1133">Transmembrane helix</keyword>
<reference evidence="7" key="1">
    <citation type="submission" date="2018-05" db="EMBL/GenBank/DDBJ databases">
        <authorList>
            <person name="Lanie J.A."/>
            <person name="Ng W.-L."/>
            <person name="Kazmierczak K.M."/>
            <person name="Andrzejewski T.M."/>
            <person name="Davidsen T.M."/>
            <person name="Wayne K.J."/>
            <person name="Tettelin H."/>
            <person name="Glass J.I."/>
            <person name="Rusch D."/>
            <person name="Podicherti R."/>
            <person name="Tsui H.-C.T."/>
            <person name="Winkler M.E."/>
        </authorList>
    </citation>
    <scope>NUCLEOTIDE SEQUENCE</scope>
</reference>
<sequence length="299" mass="32722">MNRLSARDYFDLLLLSAIWGSSFLFLRIASPVLGPIFLIEMRVLSGFLVLFPLCLLLGKYREALRHWKMIFVVSLTNMAVPFCLFAYAALNTSAGLLSILNATVPFFTAIIAFVFYKQRLPLLAIGGMLMGFLGVAVLVFDPSRVDYGVEARLAVPATILACALYGAALNLVAHNMRGVSGMAITTGSLFYSSILLAPLALWHQPEQMPQPSVWFSVLALGVLCTGFGFILFYRLIARIGSQRAIMTTYLIPLFSILWGSLFLAENITLVMLFGCMLVLSGVGMTTGKLAQTKPPATLR</sequence>
<keyword evidence="2 5" id="KW-0812">Transmembrane</keyword>
<evidence type="ECO:0000313" key="7">
    <source>
        <dbReference type="EMBL" id="SUZ47556.1"/>
    </source>
</evidence>
<organism evidence="7">
    <name type="scientific">marine metagenome</name>
    <dbReference type="NCBI Taxonomy" id="408172"/>
    <lineage>
        <taxon>unclassified sequences</taxon>
        <taxon>metagenomes</taxon>
        <taxon>ecological metagenomes</taxon>
    </lineage>
</organism>
<evidence type="ECO:0000256" key="5">
    <source>
        <dbReference type="SAM" id="Phobius"/>
    </source>
</evidence>
<keyword evidence="4 5" id="KW-0472">Membrane</keyword>
<feature type="transmembrane region" description="Helical" evidence="5">
    <location>
        <begin position="179"/>
        <end position="201"/>
    </location>
</feature>
<dbReference type="InterPro" id="IPR037185">
    <property type="entry name" value="EmrE-like"/>
</dbReference>
<protein>
    <recommendedName>
        <fullName evidence="6">EamA domain-containing protein</fullName>
    </recommendedName>
</protein>
<evidence type="ECO:0000256" key="3">
    <source>
        <dbReference type="ARBA" id="ARBA00022989"/>
    </source>
</evidence>
<dbReference type="AlphaFoldDB" id="A0A381MZ12"/>
<dbReference type="Pfam" id="PF00892">
    <property type="entry name" value="EamA"/>
    <property type="match status" value="2"/>
</dbReference>
<gene>
    <name evidence="7" type="ORF">METZ01_LOCUS410</name>
</gene>
<dbReference type="SUPFAM" id="SSF103481">
    <property type="entry name" value="Multidrug resistance efflux transporter EmrE"/>
    <property type="match status" value="2"/>
</dbReference>
<dbReference type="GO" id="GO:0016020">
    <property type="term" value="C:membrane"/>
    <property type="evidence" value="ECO:0007669"/>
    <property type="project" value="UniProtKB-SubCell"/>
</dbReference>
<evidence type="ECO:0000256" key="4">
    <source>
        <dbReference type="ARBA" id="ARBA00023136"/>
    </source>
</evidence>
<feature type="transmembrane region" description="Helical" evidence="5">
    <location>
        <begin position="69"/>
        <end position="90"/>
    </location>
</feature>
<dbReference type="PANTHER" id="PTHR32322">
    <property type="entry name" value="INNER MEMBRANE TRANSPORTER"/>
    <property type="match status" value="1"/>
</dbReference>
<accession>A0A381MZ12</accession>
<feature type="domain" description="EamA" evidence="6">
    <location>
        <begin position="12"/>
        <end position="139"/>
    </location>
</feature>
<feature type="transmembrane region" description="Helical" evidence="5">
    <location>
        <begin position="245"/>
        <end position="264"/>
    </location>
</feature>
<evidence type="ECO:0000256" key="2">
    <source>
        <dbReference type="ARBA" id="ARBA00022692"/>
    </source>
</evidence>
<evidence type="ECO:0000259" key="6">
    <source>
        <dbReference type="Pfam" id="PF00892"/>
    </source>
</evidence>
<evidence type="ECO:0000256" key="1">
    <source>
        <dbReference type="ARBA" id="ARBA00004141"/>
    </source>
</evidence>
<feature type="transmembrane region" description="Helical" evidence="5">
    <location>
        <begin position="153"/>
        <end position="172"/>
    </location>
</feature>
<dbReference type="InterPro" id="IPR000620">
    <property type="entry name" value="EamA_dom"/>
</dbReference>